<keyword evidence="2" id="KW-1185">Reference proteome</keyword>
<dbReference type="EMBL" id="ADVG01000002">
    <property type="protein sequence ID" value="EFH86122.1"/>
    <property type="molecule type" value="Genomic_DNA"/>
</dbReference>
<proteinExistence type="predicted"/>
<dbReference type="eggNOG" id="COG3878">
    <property type="taxonomic scope" value="Bacteria"/>
</dbReference>
<organism evidence="1 2">
    <name type="scientific">Ktedonobacter racemifer DSM 44963</name>
    <dbReference type="NCBI Taxonomy" id="485913"/>
    <lineage>
        <taxon>Bacteria</taxon>
        <taxon>Bacillati</taxon>
        <taxon>Chloroflexota</taxon>
        <taxon>Ktedonobacteria</taxon>
        <taxon>Ktedonobacterales</taxon>
        <taxon>Ktedonobacteraceae</taxon>
        <taxon>Ktedonobacter</taxon>
    </lineage>
</organism>
<evidence type="ECO:0000313" key="1">
    <source>
        <dbReference type="EMBL" id="EFH86122.1"/>
    </source>
</evidence>
<comment type="caution">
    <text evidence="1">The sequence shown here is derived from an EMBL/GenBank/DDBJ whole genome shotgun (WGS) entry which is preliminary data.</text>
</comment>
<dbReference type="Gene3D" id="2.30.320.10">
    <property type="entry name" value="YwqG-like"/>
    <property type="match status" value="1"/>
</dbReference>
<name>D6TS49_KTERA</name>
<dbReference type="InterPro" id="IPR015315">
    <property type="entry name" value="DUF1963"/>
</dbReference>
<dbReference type="AlphaFoldDB" id="D6TS49"/>
<dbReference type="Proteomes" id="UP000004508">
    <property type="component" value="Unassembled WGS sequence"/>
</dbReference>
<dbReference type="InParanoid" id="D6TS49"/>
<reference evidence="1 2" key="1">
    <citation type="journal article" date="2011" name="Stand. Genomic Sci.">
        <title>Non-contiguous finished genome sequence and contextual data of the filamentous soil bacterium Ktedonobacter racemifer type strain (SOSP1-21).</title>
        <authorList>
            <person name="Chang Y.J."/>
            <person name="Land M."/>
            <person name="Hauser L."/>
            <person name="Chertkov O."/>
            <person name="Del Rio T.G."/>
            <person name="Nolan M."/>
            <person name="Copeland A."/>
            <person name="Tice H."/>
            <person name="Cheng J.F."/>
            <person name="Lucas S."/>
            <person name="Han C."/>
            <person name="Goodwin L."/>
            <person name="Pitluck S."/>
            <person name="Ivanova N."/>
            <person name="Ovchinikova G."/>
            <person name="Pati A."/>
            <person name="Chen A."/>
            <person name="Palaniappan K."/>
            <person name="Mavromatis K."/>
            <person name="Liolios K."/>
            <person name="Brettin T."/>
            <person name="Fiebig A."/>
            <person name="Rohde M."/>
            <person name="Abt B."/>
            <person name="Goker M."/>
            <person name="Detter J.C."/>
            <person name="Woyke T."/>
            <person name="Bristow J."/>
            <person name="Eisen J.A."/>
            <person name="Markowitz V."/>
            <person name="Hugenholtz P."/>
            <person name="Kyrpides N.C."/>
            <person name="Klenk H.P."/>
            <person name="Lapidus A."/>
        </authorList>
    </citation>
    <scope>NUCLEOTIDE SEQUENCE [LARGE SCALE GENOMIC DNA]</scope>
    <source>
        <strain evidence="2">DSM 44963</strain>
    </source>
</reference>
<gene>
    <name evidence="1" type="ORF">Krac_7398</name>
</gene>
<protein>
    <submittedName>
        <fullName evidence="1">Uncharacterized protein</fullName>
    </submittedName>
</protein>
<dbReference type="RefSeq" id="WP_007910156.1">
    <property type="nucleotide sequence ID" value="NZ_ADVG01000002.1"/>
</dbReference>
<sequence>MQNDAQLLCQMASHHVLPSQWKDLDEEAKAALKTAALEWIHILQIDTDEYTKVTWGEYGSLSYWIKRADLQRLDFERCWAITDSI</sequence>
<dbReference type="Pfam" id="PF09234">
    <property type="entry name" value="DUF1963"/>
    <property type="match status" value="1"/>
</dbReference>
<dbReference type="SUPFAM" id="SSF103032">
    <property type="entry name" value="Hypothetical protein YwqG"/>
    <property type="match status" value="1"/>
</dbReference>
<dbReference type="OrthoDB" id="8856529at2"/>
<evidence type="ECO:0000313" key="2">
    <source>
        <dbReference type="Proteomes" id="UP000004508"/>
    </source>
</evidence>
<accession>D6TS49</accession>
<dbReference type="InterPro" id="IPR035948">
    <property type="entry name" value="YwqG-like_sf"/>
</dbReference>